<organism evidence="1 2">
    <name type="scientific">Plutella xylostella</name>
    <name type="common">Diamondback moth</name>
    <name type="synonym">Plutella maculipennis</name>
    <dbReference type="NCBI Taxonomy" id="51655"/>
    <lineage>
        <taxon>Eukaryota</taxon>
        <taxon>Metazoa</taxon>
        <taxon>Ecdysozoa</taxon>
        <taxon>Arthropoda</taxon>
        <taxon>Hexapoda</taxon>
        <taxon>Insecta</taxon>
        <taxon>Pterygota</taxon>
        <taxon>Neoptera</taxon>
        <taxon>Endopterygota</taxon>
        <taxon>Lepidoptera</taxon>
        <taxon>Glossata</taxon>
        <taxon>Ditrysia</taxon>
        <taxon>Yponomeutoidea</taxon>
        <taxon>Plutellidae</taxon>
        <taxon>Plutella</taxon>
    </lineage>
</organism>
<evidence type="ECO:0000313" key="2">
    <source>
        <dbReference type="Proteomes" id="UP000823941"/>
    </source>
</evidence>
<name>A0ABQ7R5R2_PLUXY</name>
<comment type="caution">
    <text evidence="1">The sequence shown here is derived from an EMBL/GenBank/DDBJ whole genome shotgun (WGS) entry which is preliminary data.</text>
</comment>
<evidence type="ECO:0000313" key="1">
    <source>
        <dbReference type="EMBL" id="KAG7312615.1"/>
    </source>
</evidence>
<protein>
    <submittedName>
        <fullName evidence="1">Uncharacterized protein</fullName>
    </submittedName>
</protein>
<sequence>MDNTKKLLLVEPEFLEKIKQSDKPETTLTRLDDEMNKILNSKVDDREKWTLYLQTLQRYLHFTEEERQPLITMKNNLTENSEENIATTVTKSEPLKQDVSNINYPLSAYTPSHLLKLIPKTYLKKGELLLENILQNKDRVNWNDRGEVTINNQPILHSNIVDLINDVLRPLKRAKPRGWEVFSSLLHDIKVPLYCIGNPANLNYINSLNSNEINSQSNTKKEEIKQASPETEIQENYTPKLKNIGKISKKIDWERWTPY</sequence>
<accession>A0ABQ7R5R2</accession>
<keyword evidence="2" id="KW-1185">Reference proteome</keyword>
<dbReference type="Proteomes" id="UP000823941">
    <property type="component" value="Chromosome 2"/>
</dbReference>
<gene>
    <name evidence="1" type="ORF">JYU34_000932</name>
</gene>
<dbReference type="EMBL" id="JAHIBW010000002">
    <property type="protein sequence ID" value="KAG7312615.1"/>
    <property type="molecule type" value="Genomic_DNA"/>
</dbReference>
<proteinExistence type="predicted"/>
<reference evidence="1 2" key="1">
    <citation type="submission" date="2021-06" db="EMBL/GenBank/DDBJ databases">
        <title>A haploid diamondback moth (Plutella xylostella L.) genome assembly resolves 31 chromosomes and identifies a diamide resistance mutation.</title>
        <authorList>
            <person name="Ward C.M."/>
            <person name="Perry K.D."/>
            <person name="Baker G."/>
            <person name="Powis K."/>
            <person name="Heckel D.G."/>
            <person name="Baxter S.W."/>
        </authorList>
    </citation>
    <scope>NUCLEOTIDE SEQUENCE [LARGE SCALE GENOMIC DNA]</scope>
    <source>
        <strain evidence="1 2">LV</strain>
        <tissue evidence="1">Single pupa</tissue>
    </source>
</reference>